<dbReference type="PANTHER" id="PTHR32303:SF4">
    <property type="entry name" value="QUINOPROTEIN GLUCOSE DEHYDROGENASE"/>
    <property type="match status" value="1"/>
</dbReference>
<gene>
    <name evidence="5" type="ORF">E2F43_03055</name>
</gene>
<dbReference type="Proteomes" id="UP000295554">
    <property type="component" value="Unassembled WGS sequence"/>
</dbReference>
<evidence type="ECO:0000313" key="6">
    <source>
        <dbReference type="Proteomes" id="UP000295554"/>
    </source>
</evidence>
<evidence type="ECO:0000256" key="1">
    <source>
        <dbReference type="ARBA" id="ARBA00001931"/>
    </source>
</evidence>
<dbReference type="AlphaFoldDB" id="A0A4R5LV60"/>
<comment type="caution">
    <text evidence="5">The sequence shown here is derived from an EMBL/GenBank/DDBJ whole genome shotgun (WGS) entry which is preliminary data.</text>
</comment>
<proteinExistence type="inferred from homology"/>
<evidence type="ECO:0000256" key="2">
    <source>
        <dbReference type="ARBA" id="ARBA00008156"/>
    </source>
</evidence>
<reference evidence="5 6" key="1">
    <citation type="submission" date="2019-03" db="EMBL/GenBank/DDBJ databases">
        <title>Seongchinamella monodicae gen. nov., sp. nov., a novel member of the Gammaproteobacteria isolated from a tidal mudflat of beach.</title>
        <authorList>
            <person name="Yang H.G."/>
            <person name="Kang J.W."/>
            <person name="Lee S.D."/>
        </authorList>
    </citation>
    <scope>NUCLEOTIDE SEQUENCE [LARGE SCALE GENOMIC DNA]</scope>
    <source>
        <strain evidence="5 6">GH4-78</strain>
    </source>
</reference>
<dbReference type="OrthoDB" id="9794322at2"/>
<comment type="similarity">
    <text evidence="2">Belongs to the bacterial PQQ dehydrogenase family.</text>
</comment>
<dbReference type="RefSeq" id="WP_133209418.1">
    <property type="nucleotide sequence ID" value="NZ_SMSE01000001.1"/>
</dbReference>
<dbReference type="InterPro" id="IPR017511">
    <property type="entry name" value="PQQ_mDH"/>
</dbReference>
<dbReference type="InterPro" id="IPR011047">
    <property type="entry name" value="Quinoprotein_ADH-like_sf"/>
</dbReference>
<keyword evidence="3" id="KW-0560">Oxidoreductase</keyword>
<dbReference type="EMBL" id="SMSE01000001">
    <property type="protein sequence ID" value="TDG15227.1"/>
    <property type="molecule type" value="Genomic_DNA"/>
</dbReference>
<keyword evidence="6" id="KW-1185">Reference proteome</keyword>
<evidence type="ECO:0000259" key="4">
    <source>
        <dbReference type="Pfam" id="PF01011"/>
    </source>
</evidence>
<dbReference type="Gene3D" id="2.140.10.10">
    <property type="entry name" value="Quinoprotein alcohol dehydrogenase-like superfamily"/>
    <property type="match status" value="2"/>
</dbReference>
<dbReference type="SMART" id="SM00564">
    <property type="entry name" value="PQQ"/>
    <property type="match status" value="5"/>
</dbReference>
<dbReference type="InterPro" id="IPR002372">
    <property type="entry name" value="PQQ_rpt_dom"/>
</dbReference>
<dbReference type="CDD" id="cd10280">
    <property type="entry name" value="PQQ_mGDH"/>
    <property type="match status" value="1"/>
</dbReference>
<evidence type="ECO:0000256" key="3">
    <source>
        <dbReference type="ARBA" id="ARBA00023002"/>
    </source>
</evidence>
<evidence type="ECO:0000313" key="5">
    <source>
        <dbReference type="EMBL" id="TDG15227.1"/>
    </source>
</evidence>
<protein>
    <submittedName>
        <fullName evidence="5">Pyrroloquinoline quinone-dependent dehydrogenase</fullName>
    </submittedName>
</protein>
<feature type="domain" description="Pyrrolo-quinoline quinone repeat" evidence="4">
    <location>
        <begin position="21"/>
        <end position="605"/>
    </location>
</feature>
<sequence>MRRLATIAALLCATTGWSQEWRHYGGDAGGSHYSAAAAINRDNVGQLDVAWVHRSGDADRPAELLRNSSGQATPILLPPAAGESLVYCTPFSEVIALDPGSGERRWSHDPQVNTASLRPFRCRGVAYYEETRVAQGADCRHRIFANTYDRRLLALDALSGERCADFGDSGEVSQYGREKAADQISNSSPPVVAGGLVINGSAVIDFRLAEAPRGTVQAFDSLTGELRWSFDPLQGKEGSGAANVWAPISVDESLGLVYLPTGTPSPDYYGVNRPEAIPYANSVVALALDSGEVRWHFQHVRHDLWDYDTPAQPILFEWQKDGASVPALAQPTKQGFIFVLDRRSGESLWEITEQPVPPSQIPGEKTAATQPKPIAPPPLLDPFLMPEQAWGLTPWDRGDCARQLAELDNLGLFTPLSEKLTLMFPGSLGGANWGGGAIAPGGGVLVLNVNTAPFAGRLVPNAQADAAADGKDHPTAGQRFLVPMKGTPYTVELGALVSPLGIPCNAPPWGKLMAVDLVAGQILWETALGSIHELGPFPLPFHIDWGTPNLGGGIATAGGLFFIAATMDRQLRAFDLASGETLWRYTLPVDATATPMTYTYRGRQYLVINAGGHFMFNREAGDYLYAFALPDQRRSQ</sequence>
<accession>A0A4R5LV60</accession>
<dbReference type="GO" id="GO:0008876">
    <property type="term" value="F:quinoprotein glucose dehydrogenase activity"/>
    <property type="evidence" value="ECO:0007669"/>
    <property type="project" value="TreeGrafter"/>
</dbReference>
<dbReference type="GO" id="GO:0016020">
    <property type="term" value="C:membrane"/>
    <property type="evidence" value="ECO:0007669"/>
    <property type="project" value="InterPro"/>
</dbReference>
<dbReference type="SUPFAM" id="SSF50998">
    <property type="entry name" value="Quinoprotein alcohol dehydrogenase-like"/>
    <property type="match status" value="1"/>
</dbReference>
<comment type="cofactor">
    <cofactor evidence="1">
        <name>pyrroloquinoline quinone</name>
        <dbReference type="ChEBI" id="CHEBI:58442"/>
    </cofactor>
</comment>
<name>A0A4R5LV60_9GAMM</name>
<dbReference type="Pfam" id="PF01011">
    <property type="entry name" value="PQQ"/>
    <property type="match status" value="1"/>
</dbReference>
<dbReference type="InterPro" id="IPR018391">
    <property type="entry name" value="PQQ_b-propeller_rpt"/>
</dbReference>
<dbReference type="PANTHER" id="PTHR32303">
    <property type="entry name" value="QUINOPROTEIN ALCOHOL DEHYDROGENASE (CYTOCHROME C)"/>
    <property type="match status" value="1"/>
</dbReference>
<dbReference type="GO" id="GO:0048038">
    <property type="term" value="F:quinone binding"/>
    <property type="evidence" value="ECO:0007669"/>
    <property type="project" value="InterPro"/>
</dbReference>
<organism evidence="5 6">
    <name type="scientific">Seongchinamella unica</name>
    <dbReference type="NCBI Taxonomy" id="2547392"/>
    <lineage>
        <taxon>Bacteria</taxon>
        <taxon>Pseudomonadati</taxon>
        <taxon>Pseudomonadota</taxon>
        <taxon>Gammaproteobacteria</taxon>
        <taxon>Cellvibrionales</taxon>
        <taxon>Halieaceae</taxon>
        <taxon>Seongchinamella</taxon>
    </lineage>
</organism>